<keyword evidence="2" id="KW-0812">Transmembrane</keyword>
<dbReference type="Gene3D" id="2.60.120.40">
    <property type="match status" value="1"/>
</dbReference>
<protein>
    <recommendedName>
        <fullName evidence="3">THD domain-containing protein</fullName>
    </recommendedName>
</protein>
<gene>
    <name evidence="4" type="ORF">PLEPLA_LOCUS27051</name>
</gene>
<dbReference type="GO" id="GO:0016020">
    <property type="term" value="C:membrane"/>
    <property type="evidence" value="ECO:0007669"/>
    <property type="project" value="InterPro"/>
</dbReference>
<sequence>MQQMNLDSEGATHGGMEGHSRSSHKYLLLQVWCGLLTVAVVVMAAFLSSIKSKSPEDTVSTMKPDNVMPTVNTSPLEAPLKSVGSSPSFIQLIKSLSDSWEESPGCVSCSLVLSNGSIHCEKDSLYLIYAQVTFSERQIKTQAQSVILKRDARFGRNMRKLVEGTFPSTTEGSVWVAKIVNLKKGDRVSLDIPENYRRDSTFWGAYQLL</sequence>
<evidence type="ECO:0000256" key="1">
    <source>
        <dbReference type="ARBA" id="ARBA00008670"/>
    </source>
</evidence>
<comment type="caution">
    <text evidence="4">The sequence shown here is derived from an EMBL/GenBank/DDBJ whole genome shotgun (WGS) entry which is preliminary data.</text>
</comment>
<dbReference type="GO" id="GO:0005164">
    <property type="term" value="F:tumor necrosis factor receptor binding"/>
    <property type="evidence" value="ECO:0007669"/>
    <property type="project" value="InterPro"/>
</dbReference>
<organism evidence="4 5">
    <name type="scientific">Pleuronectes platessa</name>
    <name type="common">European plaice</name>
    <dbReference type="NCBI Taxonomy" id="8262"/>
    <lineage>
        <taxon>Eukaryota</taxon>
        <taxon>Metazoa</taxon>
        <taxon>Chordata</taxon>
        <taxon>Craniata</taxon>
        <taxon>Vertebrata</taxon>
        <taxon>Euteleostomi</taxon>
        <taxon>Actinopterygii</taxon>
        <taxon>Neopterygii</taxon>
        <taxon>Teleostei</taxon>
        <taxon>Neoteleostei</taxon>
        <taxon>Acanthomorphata</taxon>
        <taxon>Carangaria</taxon>
        <taxon>Pleuronectiformes</taxon>
        <taxon>Pleuronectoidei</taxon>
        <taxon>Pleuronectidae</taxon>
        <taxon>Pleuronectes</taxon>
    </lineage>
</organism>
<evidence type="ECO:0000259" key="3">
    <source>
        <dbReference type="PROSITE" id="PS50049"/>
    </source>
</evidence>
<keyword evidence="2" id="KW-0472">Membrane</keyword>
<keyword evidence="2" id="KW-1133">Transmembrane helix</keyword>
<dbReference type="Proteomes" id="UP001153269">
    <property type="component" value="Unassembled WGS sequence"/>
</dbReference>
<feature type="domain" description="THD" evidence="3">
    <location>
        <begin position="76"/>
        <end position="208"/>
    </location>
</feature>
<dbReference type="InterPro" id="IPR008983">
    <property type="entry name" value="Tumour_necrosis_fac-like_dom"/>
</dbReference>
<evidence type="ECO:0000256" key="2">
    <source>
        <dbReference type="SAM" id="Phobius"/>
    </source>
</evidence>
<dbReference type="InterPro" id="IPR006052">
    <property type="entry name" value="TNF_dom"/>
</dbReference>
<evidence type="ECO:0000313" key="5">
    <source>
        <dbReference type="Proteomes" id="UP001153269"/>
    </source>
</evidence>
<feature type="transmembrane region" description="Helical" evidence="2">
    <location>
        <begin position="26"/>
        <end position="47"/>
    </location>
</feature>
<evidence type="ECO:0000313" key="4">
    <source>
        <dbReference type="EMBL" id="CAB1439229.1"/>
    </source>
</evidence>
<comment type="similarity">
    <text evidence="1">Belongs to the tumor necrosis factor family.</text>
</comment>
<dbReference type="PROSITE" id="PS50049">
    <property type="entry name" value="THD_2"/>
    <property type="match status" value="1"/>
</dbReference>
<dbReference type="EMBL" id="CADEAL010002247">
    <property type="protein sequence ID" value="CAB1439229.1"/>
    <property type="molecule type" value="Genomic_DNA"/>
</dbReference>
<dbReference type="Pfam" id="PF00229">
    <property type="entry name" value="TNF"/>
    <property type="match status" value="1"/>
</dbReference>
<reference evidence="4" key="1">
    <citation type="submission" date="2020-03" db="EMBL/GenBank/DDBJ databases">
        <authorList>
            <person name="Weist P."/>
        </authorList>
    </citation>
    <scope>NUCLEOTIDE SEQUENCE</scope>
</reference>
<dbReference type="AlphaFoldDB" id="A0A9N7UYQ7"/>
<keyword evidence="5" id="KW-1185">Reference proteome</keyword>
<name>A0A9N7UYQ7_PLEPL</name>
<proteinExistence type="inferred from homology"/>
<accession>A0A9N7UYQ7</accession>
<dbReference type="SUPFAM" id="SSF49842">
    <property type="entry name" value="TNF-like"/>
    <property type="match status" value="1"/>
</dbReference>
<dbReference type="GO" id="GO:0006955">
    <property type="term" value="P:immune response"/>
    <property type="evidence" value="ECO:0007669"/>
    <property type="project" value="InterPro"/>
</dbReference>